<proteinExistence type="predicted"/>
<dbReference type="Ensembl" id="ENSCSET00000032454.1">
    <property type="protein sequence ID" value="ENSCSEP00000032036.1"/>
    <property type="gene ID" value="ENSCSEG00000020565.1"/>
</dbReference>
<dbReference type="PANTHER" id="PTHR34927:SF1">
    <property type="entry name" value="IQ DOMAIN-CONTAINING PROTEIN K"/>
    <property type="match status" value="1"/>
</dbReference>
<reference evidence="1" key="2">
    <citation type="submission" date="2025-08" db="UniProtKB">
        <authorList>
            <consortium name="Ensembl"/>
        </authorList>
    </citation>
    <scope>IDENTIFICATION</scope>
</reference>
<sequence length="289" mass="32257">MDTLLLTSINAKKSLWQQVCEDYEAELHRPSSTDCTASSSVSSQVSHYSSSTHSPVFYGLTTAKVFADISHMTDWDPFPDLSGCSVAGKPSSPMSEGKSSLLLPKLKHSVTSFMEKIVFPVLLPGLEALLSEVQKHECSEEDRMGFNPFDFLTEWLYNHNPGRHGEAAVRIWDIPFVKDILNRNPNRDLGERCGVAKLVQQFWALQDNQETSEMTDSGPFDIISHLVSPTPPCMPKVPTPPAMKTNEATEWLTPNLCSAEEMSSTLTSNNFLCPVKNVKCQFNHKILQY</sequence>
<accession>A0A3P8X2Z1</accession>
<dbReference type="PANTHER" id="PTHR34927">
    <property type="entry name" value="IQ DOMAIN-CONTAINING PROTEIN K"/>
    <property type="match status" value="1"/>
</dbReference>
<name>A0A3P8X2Z1_CYNSE</name>
<organism evidence="1 2">
    <name type="scientific">Cynoglossus semilaevis</name>
    <name type="common">Tongue sole</name>
    <dbReference type="NCBI Taxonomy" id="244447"/>
    <lineage>
        <taxon>Eukaryota</taxon>
        <taxon>Metazoa</taxon>
        <taxon>Chordata</taxon>
        <taxon>Craniata</taxon>
        <taxon>Vertebrata</taxon>
        <taxon>Euteleostomi</taxon>
        <taxon>Actinopterygii</taxon>
        <taxon>Neopterygii</taxon>
        <taxon>Teleostei</taxon>
        <taxon>Neoteleostei</taxon>
        <taxon>Acanthomorphata</taxon>
        <taxon>Carangaria</taxon>
        <taxon>Pleuronectiformes</taxon>
        <taxon>Pleuronectoidei</taxon>
        <taxon>Cynoglossidae</taxon>
        <taxon>Cynoglossinae</taxon>
        <taxon>Cynoglossus</taxon>
    </lineage>
</organism>
<evidence type="ECO:0000313" key="1">
    <source>
        <dbReference type="Ensembl" id="ENSCSEP00000032036.1"/>
    </source>
</evidence>
<reference evidence="1 2" key="1">
    <citation type="journal article" date="2014" name="Nat. Genet.">
        <title>Whole-genome sequence of a flatfish provides insights into ZW sex chromosome evolution and adaptation to a benthic lifestyle.</title>
        <authorList>
            <person name="Chen S."/>
            <person name="Zhang G."/>
            <person name="Shao C."/>
            <person name="Huang Q."/>
            <person name="Liu G."/>
            <person name="Zhang P."/>
            <person name="Song W."/>
            <person name="An N."/>
            <person name="Chalopin D."/>
            <person name="Volff J.N."/>
            <person name="Hong Y."/>
            <person name="Li Q."/>
            <person name="Sha Z."/>
            <person name="Zhou H."/>
            <person name="Xie M."/>
            <person name="Yu Q."/>
            <person name="Liu Y."/>
            <person name="Xiang H."/>
            <person name="Wang N."/>
            <person name="Wu K."/>
            <person name="Yang C."/>
            <person name="Zhou Q."/>
            <person name="Liao X."/>
            <person name="Yang L."/>
            <person name="Hu Q."/>
            <person name="Zhang J."/>
            <person name="Meng L."/>
            <person name="Jin L."/>
            <person name="Tian Y."/>
            <person name="Lian J."/>
            <person name="Yang J."/>
            <person name="Miao G."/>
            <person name="Liu S."/>
            <person name="Liang Z."/>
            <person name="Yan F."/>
            <person name="Li Y."/>
            <person name="Sun B."/>
            <person name="Zhang H."/>
            <person name="Zhang J."/>
            <person name="Zhu Y."/>
            <person name="Du M."/>
            <person name="Zhao Y."/>
            <person name="Schartl M."/>
            <person name="Tang Q."/>
            <person name="Wang J."/>
        </authorList>
    </citation>
    <scope>NUCLEOTIDE SEQUENCE</scope>
</reference>
<dbReference type="AlphaFoldDB" id="A0A3P8X2Z1"/>
<protein>
    <submittedName>
        <fullName evidence="1">Uncharacterized LOC103392524</fullName>
    </submittedName>
</protein>
<reference evidence="1" key="3">
    <citation type="submission" date="2025-09" db="UniProtKB">
        <authorList>
            <consortium name="Ensembl"/>
        </authorList>
    </citation>
    <scope>IDENTIFICATION</scope>
</reference>
<dbReference type="InParanoid" id="A0A3P8X2Z1"/>
<dbReference type="InterPro" id="IPR043408">
    <property type="entry name" value="IQCK"/>
</dbReference>
<evidence type="ECO:0000313" key="2">
    <source>
        <dbReference type="Proteomes" id="UP000265120"/>
    </source>
</evidence>
<dbReference type="CDD" id="cd22969">
    <property type="entry name" value="DD_IQCK"/>
    <property type="match status" value="1"/>
</dbReference>
<dbReference type="GeneTree" id="ENSGT00390000007907"/>
<keyword evidence="2" id="KW-1185">Reference proteome</keyword>
<dbReference type="Proteomes" id="UP000265120">
    <property type="component" value="Chromosome 17"/>
</dbReference>